<dbReference type="InterPro" id="IPR017853">
    <property type="entry name" value="GH"/>
</dbReference>
<evidence type="ECO:0000313" key="5">
    <source>
        <dbReference type="Proteomes" id="UP000235371"/>
    </source>
</evidence>
<protein>
    <recommendedName>
        <fullName evidence="2">alpha-galactosidase</fullName>
        <ecNumber evidence="2">3.2.1.22</ecNumber>
    </recommendedName>
</protein>
<gene>
    <name evidence="4" type="ORF">K444DRAFT_486698</name>
</gene>
<proteinExistence type="predicted"/>
<dbReference type="GO" id="GO:0004557">
    <property type="term" value="F:alpha-galactosidase activity"/>
    <property type="evidence" value="ECO:0007669"/>
    <property type="project" value="UniProtKB-EC"/>
</dbReference>
<feature type="non-terminal residue" evidence="4">
    <location>
        <position position="240"/>
    </location>
</feature>
<dbReference type="PANTHER" id="PTHR35273:SF2">
    <property type="entry name" value="ALPHA-GALACTOSIDASE"/>
    <property type="match status" value="1"/>
</dbReference>
<dbReference type="InterPro" id="IPR004352">
    <property type="entry name" value="GH114_TIM-barrel"/>
</dbReference>
<dbReference type="STRING" id="1095630.A0A2J6SUL6"/>
<dbReference type="OrthoDB" id="2108802at2759"/>
<dbReference type="Proteomes" id="UP000235371">
    <property type="component" value="Unassembled WGS sequence"/>
</dbReference>
<dbReference type="EMBL" id="KZ613865">
    <property type="protein sequence ID" value="PMD54373.1"/>
    <property type="molecule type" value="Genomic_DNA"/>
</dbReference>
<dbReference type="Pfam" id="PF03537">
    <property type="entry name" value="Glyco_hydro_114"/>
    <property type="match status" value="1"/>
</dbReference>
<reference evidence="4 5" key="1">
    <citation type="submission" date="2016-04" db="EMBL/GenBank/DDBJ databases">
        <title>A degradative enzymes factory behind the ericoid mycorrhizal symbiosis.</title>
        <authorList>
            <consortium name="DOE Joint Genome Institute"/>
            <person name="Martino E."/>
            <person name="Morin E."/>
            <person name="Grelet G."/>
            <person name="Kuo A."/>
            <person name="Kohler A."/>
            <person name="Daghino S."/>
            <person name="Barry K."/>
            <person name="Choi C."/>
            <person name="Cichocki N."/>
            <person name="Clum A."/>
            <person name="Copeland A."/>
            <person name="Hainaut M."/>
            <person name="Haridas S."/>
            <person name="Labutti K."/>
            <person name="Lindquist E."/>
            <person name="Lipzen A."/>
            <person name="Khouja H.-R."/>
            <person name="Murat C."/>
            <person name="Ohm R."/>
            <person name="Olson A."/>
            <person name="Spatafora J."/>
            <person name="Veneault-Fourrey C."/>
            <person name="Henrissat B."/>
            <person name="Grigoriev I."/>
            <person name="Martin F."/>
            <person name="Perotto S."/>
        </authorList>
    </citation>
    <scope>NUCLEOTIDE SEQUENCE [LARGE SCALE GENOMIC DNA]</scope>
    <source>
        <strain evidence="4 5">E</strain>
    </source>
</reference>
<comment type="catalytic activity">
    <reaction evidence="1">
        <text>Hydrolysis of terminal, non-reducing alpha-D-galactose residues in alpha-D-galactosides, including galactose oligosaccharides, galactomannans and galactolipids.</text>
        <dbReference type="EC" id="3.2.1.22"/>
    </reaction>
</comment>
<keyword evidence="5" id="KW-1185">Reference proteome</keyword>
<evidence type="ECO:0000313" key="4">
    <source>
        <dbReference type="EMBL" id="PMD54373.1"/>
    </source>
</evidence>
<name>A0A2J6SUL6_9HELO</name>
<feature type="non-terminal residue" evidence="4">
    <location>
        <position position="1"/>
    </location>
</feature>
<sequence length="240" mass="26382">WQPSAGVTWQIVLSSALNDTSPNVTVYDIDLFENPASTISQLHALNRSVICYFSAGSFEDFRPDTSQFQANDYDKPLDGWPGEYWLNTKSSNVRRIMTERLQLASSKGCDGVDPDNVDGYSFNTGFDLTQADAIDYLTFLTTGAHGLNMSIGLKNAAEIVNKTTVDMMQWAVNEQCLEYQECDVFQPFIGAGKPVFHIEYPSSAPAISASVKEGICGDHSAQGFSTVLKDMGLDNWLDAC</sequence>
<evidence type="ECO:0000256" key="1">
    <source>
        <dbReference type="ARBA" id="ARBA00001255"/>
    </source>
</evidence>
<dbReference type="RefSeq" id="XP_024731277.1">
    <property type="nucleotide sequence ID" value="XM_024873123.1"/>
</dbReference>
<evidence type="ECO:0000256" key="2">
    <source>
        <dbReference type="ARBA" id="ARBA00012755"/>
    </source>
</evidence>
<dbReference type="GeneID" id="36581203"/>
<organism evidence="4 5">
    <name type="scientific">Hyaloscypha bicolor E</name>
    <dbReference type="NCBI Taxonomy" id="1095630"/>
    <lineage>
        <taxon>Eukaryota</taxon>
        <taxon>Fungi</taxon>
        <taxon>Dikarya</taxon>
        <taxon>Ascomycota</taxon>
        <taxon>Pezizomycotina</taxon>
        <taxon>Leotiomycetes</taxon>
        <taxon>Helotiales</taxon>
        <taxon>Hyaloscyphaceae</taxon>
        <taxon>Hyaloscypha</taxon>
        <taxon>Hyaloscypha bicolor</taxon>
    </lineage>
</organism>
<dbReference type="EC" id="3.2.1.22" evidence="2"/>
<dbReference type="InParanoid" id="A0A2J6SUL6"/>
<dbReference type="Gene3D" id="3.20.20.70">
    <property type="entry name" value="Aldolase class I"/>
    <property type="match status" value="1"/>
</dbReference>
<feature type="domain" description="Glycoside-hydrolase family GH114 TIM-barrel" evidence="3">
    <location>
        <begin position="8"/>
        <end position="236"/>
    </location>
</feature>
<dbReference type="AlphaFoldDB" id="A0A2J6SUL6"/>
<accession>A0A2J6SUL6</accession>
<dbReference type="SUPFAM" id="SSF51445">
    <property type="entry name" value="(Trans)glycosidases"/>
    <property type="match status" value="1"/>
</dbReference>
<dbReference type="InterPro" id="IPR013785">
    <property type="entry name" value="Aldolase_TIM"/>
</dbReference>
<evidence type="ECO:0000259" key="3">
    <source>
        <dbReference type="Pfam" id="PF03537"/>
    </source>
</evidence>
<dbReference type="PANTHER" id="PTHR35273">
    <property type="entry name" value="ALPHA-1,4 POLYGALACTOSAMINIDASE, PUTATIVE (AFU_ORTHOLOGUE AFUA_3G07890)-RELATED"/>
    <property type="match status" value="1"/>
</dbReference>
<keyword evidence="4" id="KW-0378">Hydrolase</keyword>